<organism evidence="1 2">
    <name type="scientific">Fusarium decemcellulare</name>
    <dbReference type="NCBI Taxonomy" id="57161"/>
    <lineage>
        <taxon>Eukaryota</taxon>
        <taxon>Fungi</taxon>
        <taxon>Dikarya</taxon>
        <taxon>Ascomycota</taxon>
        <taxon>Pezizomycotina</taxon>
        <taxon>Sordariomycetes</taxon>
        <taxon>Hypocreomycetidae</taxon>
        <taxon>Hypocreales</taxon>
        <taxon>Nectriaceae</taxon>
        <taxon>Fusarium</taxon>
        <taxon>Fusarium decemcellulare species complex</taxon>
    </lineage>
</organism>
<protein>
    <submittedName>
        <fullName evidence="1">Uncharacterized protein</fullName>
    </submittedName>
</protein>
<evidence type="ECO:0000313" key="2">
    <source>
        <dbReference type="Proteomes" id="UP001148629"/>
    </source>
</evidence>
<name>A0ACC1RDX2_9HYPO</name>
<dbReference type="Proteomes" id="UP001148629">
    <property type="component" value="Unassembled WGS sequence"/>
</dbReference>
<accession>A0ACC1RDX2</accession>
<sequence>MTQAAFIRKINEGLPPGRSVSPANLRYFMGRKGVREGNTNITFYAAYVFFEKKRIKANKPKTEFRLDMEETWGSEGFDIKNGSNTGFFCLNNEKVIFDNLAPLDTLLLPKYQTNPSNMCTEAVAQCPVCFNTETIMWKYCMPYLKTSLEVRRQDEGTIPPASWFTKHKPAVGQNAVRGLSSTECPNAACPSKVPPEEEKKE</sequence>
<keyword evidence="2" id="KW-1185">Reference proteome</keyword>
<proteinExistence type="predicted"/>
<reference evidence="1" key="1">
    <citation type="submission" date="2022-08" db="EMBL/GenBank/DDBJ databases">
        <title>Genome Sequence of Fusarium decemcellulare.</title>
        <authorList>
            <person name="Buettner E."/>
        </authorList>
    </citation>
    <scope>NUCLEOTIDE SEQUENCE</scope>
    <source>
        <strain evidence="1">Babe19</strain>
    </source>
</reference>
<evidence type="ECO:0000313" key="1">
    <source>
        <dbReference type="EMBL" id="KAJ3512531.1"/>
    </source>
</evidence>
<dbReference type="EMBL" id="JANRMS010004029">
    <property type="protein sequence ID" value="KAJ3512531.1"/>
    <property type="molecule type" value="Genomic_DNA"/>
</dbReference>
<comment type="caution">
    <text evidence="1">The sequence shown here is derived from an EMBL/GenBank/DDBJ whole genome shotgun (WGS) entry which is preliminary data.</text>
</comment>
<gene>
    <name evidence="1" type="ORF">NM208_g15311</name>
</gene>